<sequence length="40" mass="4706">MFYISDQSSFMTFMEILISILIVVIIPMAFHTLGILRRKE</sequence>
<keyword evidence="1" id="KW-0472">Membrane</keyword>
<dbReference type="Proteomes" id="UP000001857">
    <property type="component" value="Chromosome II"/>
</dbReference>
<evidence type="ECO:0000313" key="3">
    <source>
        <dbReference type="Proteomes" id="UP000001857"/>
    </source>
</evidence>
<evidence type="ECO:0000313" key="2">
    <source>
        <dbReference type="EMBL" id="ACH64425.1"/>
    </source>
</evidence>
<evidence type="ECO:0000256" key="1">
    <source>
        <dbReference type="SAM" id="Phobius"/>
    </source>
</evidence>
<dbReference type="EMBL" id="CP001133">
    <property type="protein sequence ID" value="ACH64425.1"/>
    <property type="molecule type" value="Genomic_DNA"/>
</dbReference>
<dbReference type="KEGG" id="vfm:VFMJ11_A0174"/>
<keyword evidence="1" id="KW-0812">Transmembrane</keyword>
<accession>B5ESR3</accession>
<dbReference type="AlphaFoldDB" id="B5ESR3"/>
<dbReference type="HOGENOM" id="CLU_3298408_0_0_6"/>
<name>B5ESR3_ALIFM</name>
<keyword evidence="1" id="KW-1133">Transmembrane helix</keyword>
<organism evidence="2 3">
    <name type="scientific">Aliivibrio fischeri (strain MJ11)</name>
    <name type="common">Vibrio fischeri</name>
    <dbReference type="NCBI Taxonomy" id="388396"/>
    <lineage>
        <taxon>Bacteria</taxon>
        <taxon>Pseudomonadati</taxon>
        <taxon>Pseudomonadota</taxon>
        <taxon>Gammaproteobacteria</taxon>
        <taxon>Vibrionales</taxon>
        <taxon>Vibrionaceae</taxon>
        <taxon>Aliivibrio</taxon>
    </lineage>
</organism>
<protein>
    <submittedName>
        <fullName evidence="2">Uncharacterized protein</fullName>
    </submittedName>
</protein>
<reference evidence="2 3" key="2">
    <citation type="journal article" date="2009" name="Nature">
        <title>A single regulatory gene is sufficient to alter bacterial host range.</title>
        <authorList>
            <person name="Mandel M.J."/>
            <person name="Wollenberg M.S."/>
            <person name="Stabb E.V."/>
            <person name="Visick K.L."/>
            <person name="Ruby E.G."/>
        </authorList>
    </citation>
    <scope>NUCLEOTIDE SEQUENCE [LARGE SCALE GENOMIC DNA]</scope>
    <source>
        <strain evidence="2 3">MJ11</strain>
    </source>
</reference>
<feature type="transmembrane region" description="Helical" evidence="1">
    <location>
        <begin position="16"/>
        <end position="36"/>
    </location>
</feature>
<gene>
    <name evidence="2" type="ordered locus">VFMJ11_A0174</name>
</gene>
<reference evidence="3" key="1">
    <citation type="submission" date="2008-08" db="EMBL/GenBank/DDBJ databases">
        <title>Complete sequence of Vibrio fischeri strain MJ11.</title>
        <authorList>
            <person name="Mandel M.J."/>
            <person name="Stabb E.V."/>
            <person name="Ruby E.G."/>
            <person name="Ferriera S."/>
            <person name="Johnson J."/>
            <person name="Kravitz S."/>
            <person name="Beeson K."/>
            <person name="Sutton G."/>
            <person name="Rogers Y.-H."/>
            <person name="Friedman R."/>
            <person name="Frazier M."/>
            <person name="Venter J.C."/>
        </authorList>
    </citation>
    <scope>NUCLEOTIDE SEQUENCE [LARGE SCALE GENOMIC DNA]</scope>
    <source>
        <strain evidence="3">MJ11</strain>
    </source>
</reference>
<proteinExistence type="predicted"/>